<sequence length="145" mass="16105">MQSVTWQNGLSYIAQPGIFHVLAQGMVRQLQRLQFLYSNSVKPEDFTHTHLDHVAREAIQSSTLYVTGSVAAAFTTDYDQNHEPRDRGRSLPGALRAARIATKICSRSPSLEVIPAHDILPRLYKLLGKTTGTLLPIQVPDQKGL</sequence>
<proteinExistence type="predicted"/>
<dbReference type="Proteomes" id="UP001396898">
    <property type="component" value="Unassembled WGS sequence"/>
</dbReference>
<dbReference type="EMBL" id="JAQQWI010000011">
    <property type="protein sequence ID" value="KAK8017204.1"/>
    <property type="molecule type" value="Genomic_DNA"/>
</dbReference>
<organism evidence="1 2">
    <name type="scientific">Apiospora marii</name>
    <dbReference type="NCBI Taxonomy" id="335849"/>
    <lineage>
        <taxon>Eukaryota</taxon>
        <taxon>Fungi</taxon>
        <taxon>Dikarya</taxon>
        <taxon>Ascomycota</taxon>
        <taxon>Pezizomycotina</taxon>
        <taxon>Sordariomycetes</taxon>
        <taxon>Xylariomycetidae</taxon>
        <taxon>Amphisphaeriales</taxon>
        <taxon>Apiosporaceae</taxon>
        <taxon>Apiospora</taxon>
    </lineage>
</organism>
<reference evidence="1 2" key="1">
    <citation type="submission" date="2023-01" db="EMBL/GenBank/DDBJ databases">
        <title>Analysis of 21 Apiospora genomes using comparative genomics revels a genus with tremendous synthesis potential of carbohydrate active enzymes and secondary metabolites.</title>
        <authorList>
            <person name="Sorensen T."/>
        </authorList>
    </citation>
    <scope>NUCLEOTIDE SEQUENCE [LARGE SCALE GENOMIC DNA]</scope>
    <source>
        <strain evidence="1 2">CBS 20057</strain>
    </source>
</reference>
<keyword evidence="2" id="KW-1185">Reference proteome</keyword>
<name>A0ABR1RQF0_9PEZI</name>
<evidence type="ECO:0000313" key="2">
    <source>
        <dbReference type="Proteomes" id="UP001396898"/>
    </source>
</evidence>
<gene>
    <name evidence="1" type="ORF">PG991_008280</name>
</gene>
<accession>A0ABR1RQF0</accession>
<evidence type="ECO:0000313" key="1">
    <source>
        <dbReference type="EMBL" id="KAK8017204.1"/>
    </source>
</evidence>
<comment type="caution">
    <text evidence="1">The sequence shown here is derived from an EMBL/GenBank/DDBJ whole genome shotgun (WGS) entry which is preliminary data.</text>
</comment>
<protein>
    <submittedName>
        <fullName evidence="1">Uncharacterized protein</fullName>
    </submittedName>
</protein>